<accession>A0ABS2Z7H7</accession>
<feature type="domain" description="C2H2-type" evidence="7">
    <location>
        <begin position="341"/>
        <end position="368"/>
    </location>
</feature>
<dbReference type="Pfam" id="PF00096">
    <property type="entry name" value="zf-C2H2"/>
    <property type="match status" value="7"/>
</dbReference>
<feature type="domain" description="C2H2-type" evidence="7">
    <location>
        <begin position="425"/>
        <end position="452"/>
    </location>
</feature>
<feature type="domain" description="C2H2-type" evidence="7">
    <location>
        <begin position="453"/>
        <end position="480"/>
    </location>
</feature>
<dbReference type="SMART" id="SM00355">
    <property type="entry name" value="ZnF_C2H2"/>
    <property type="match status" value="9"/>
</dbReference>
<dbReference type="PROSITE" id="PS50157">
    <property type="entry name" value="ZINC_FINGER_C2H2_2"/>
    <property type="match status" value="9"/>
</dbReference>
<comment type="caution">
    <text evidence="8">The sequence shown here is derived from an EMBL/GenBank/DDBJ whole genome shotgun (WGS) entry which is preliminary data.</text>
</comment>
<dbReference type="InterPro" id="IPR036236">
    <property type="entry name" value="Znf_C2H2_sf"/>
</dbReference>
<feature type="domain" description="C2H2-type" evidence="7">
    <location>
        <begin position="257"/>
        <end position="284"/>
    </location>
</feature>
<organism evidence="8 9">
    <name type="scientific">Polypterus senegalus</name>
    <name type="common">Senegal bichir</name>
    <dbReference type="NCBI Taxonomy" id="55291"/>
    <lineage>
        <taxon>Eukaryota</taxon>
        <taxon>Metazoa</taxon>
        <taxon>Chordata</taxon>
        <taxon>Craniata</taxon>
        <taxon>Vertebrata</taxon>
        <taxon>Euteleostomi</taxon>
        <taxon>Actinopterygii</taxon>
        <taxon>Polypteriformes</taxon>
        <taxon>Polypteridae</taxon>
        <taxon>Polypterus</taxon>
    </lineage>
</organism>
<keyword evidence="2" id="KW-0677">Repeat</keyword>
<feature type="domain" description="C2H2-type" evidence="7">
    <location>
        <begin position="285"/>
        <end position="312"/>
    </location>
</feature>
<evidence type="ECO:0000256" key="5">
    <source>
        <dbReference type="ARBA" id="ARBA00023242"/>
    </source>
</evidence>
<feature type="non-terminal residue" evidence="8">
    <location>
        <position position="482"/>
    </location>
</feature>
<evidence type="ECO:0000256" key="2">
    <source>
        <dbReference type="ARBA" id="ARBA00022737"/>
    </source>
</evidence>
<keyword evidence="9" id="KW-1185">Reference proteome</keyword>
<dbReference type="SUPFAM" id="SSF57667">
    <property type="entry name" value="beta-beta-alpha zinc fingers"/>
    <property type="match status" value="5"/>
</dbReference>
<feature type="domain" description="C2H2-type" evidence="7">
    <location>
        <begin position="397"/>
        <end position="424"/>
    </location>
</feature>
<proteinExistence type="predicted"/>
<feature type="domain" description="C2H2-type" evidence="7">
    <location>
        <begin position="229"/>
        <end position="256"/>
    </location>
</feature>
<dbReference type="InterPro" id="IPR013087">
    <property type="entry name" value="Znf_C2H2_type"/>
</dbReference>
<evidence type="ECO:0000313" key="9">
    <source>
        <dbReference type="Proteomes" id="UP001166052"/>
    </source>
</evidence>
<evidence type="ECO:0000259" key="7">
    <source>
        <dbReference type="PROSITE" id="PS50157"/>
    </source>
</evidence>
<dbReference type="PANTHER" id="PTHR24388:SF99">
    <property type="entry name" value="GASTRULA ZINC FINGER PROTEIN XLCGF52.1-LIKE ISOFORM X1-RELATED"/>
    <property type="match status" value="1"/>
</dbReference>
<feature type="domain" description="C2H2-type" evidence="7">
    <location>
        <begin position="369"/>
        <end position="396"/>
    </location>
</feature>
<evidence type="ECO:0000256" key="6">
    <source>
        <dbReference type="PROSITE-ProRule" id="PRU00042"/>
    </source>
</evidence>
<evidence type="ECO:0000313" key="8">
    <source>
        <dbReference type="EMBL" id="MBN3294058.1"/>
    </source>
</evidence>
<keyword evidence="5" id="KW-0539">Nucleus</keyword>
<name>A0ABS2Z7H7_POLSE</name>
<evidence type="ECO:0000256" key="3">
    <source>
        <dbReference type="ARBA" id="ARBA00022771"/>
    </source>
</evidence>
<dbReference type="PROSITE" id="PS00028">
    <property type="entry name" value="ZINC_FINGER_C2H2_1"/>
    <property type="match status" value="8"/>
</dbReference>
<evidence type="ECO:0000256" key="1">
    <source>
        <dbReference type="ARBA" id="ARBA00022723"/>
    </source>
</evidence>
<dbReference type="Proteomes" id="UP001166052">
    <property type="component" value="Unassembled WGS sequence"/>
</dbReference>
<dbReference type="EMBL" id="JAAWVN010024528">
    <property type="protein sequence ID" value="MBN3294058.1"/>
    <property type="molecule type" value="Genomic_DNA"/>
</dbReference>
<feature type="domain" description="C2H2-type" evidence="7">
    <location>
        <begin position="313"/>
        <end position="340"/>
    </location>
</feature>
<dbReference type="InterPro" id="IPR050527">
    <property type="entry name" value="Snail/Krueppel_Znf"/>
</dbReference>
<dbReference type="PANTHER" id="PTHR24388">
    <property type="entry name" value="ZINC FINGER PROTEIN"/>
    <property type="match status" value="1"/>
</dbReference>
<keyword evidence="3 6" id="KW-0863">Zinc-finger</keyword>
<dbReference type="Gene3D" id="3.30.160.60">
    <property type="entry name" value="Classic Zinc Finger"/>
    <property type="match status" value="9"/>
</dbReference>
<gene>
    <name evidence="8" type="primary">Znf251</name>
    <name evidence="8" type="ORF">GTO92_0016515</name>
</gene>
<keyword evidence="4" id="KW-0862">Zinc</keyword>
<evidence type="ECO:0000256" key="4">
    <source>
        <dbReference type="ARBA" id="ARBA00022833"/>
    </source>
</evidence>
<keyword evidence="1" id="KW-0479">Metal-binding</keyword>
<reference evidence="8" key="1">
    <citation type="journal article" date="2021" name="Cell">
        <title>Tracing the genetic footprints of vertebrate landing in non-teleost ray-finned fishes.</title>
        <authorList>
            <person name="Bi X."/>
            <person name="Wang K."/>
            <person name="Yang L."/>
            <person name="Pan H."/>
            <person name="Jiang H."/>
            <person name="Wei Q."/>
            <person name="Fang M."/>
            <person name="Yu H."/>
            <person name="Zhu C."/>
            <person name="Cai Y."/>
            <person name="He Y."/>
            <person name="Gan X."/>
            <person name="Zeng H."/>
            <person name="Yu D."/>
            <person name="Zhu Y."/>
            <person name="Jiang H."/>
            <person name="Qiu Q."/>
            <person name="Yang H."/>
            <person name="Zhang Y.E."/>
            <person name="Wang W."/>
            <person name="Zhu M."/>
            <person name="He S."/>
            <person name="Zhang G."/>
        </authorList>
    </citation>
    <scope>NUCLEOTIDE SEQUENCE</scope>
    <source>
        <strain evidence="8">Bchr_001</strain>
    </source>
</reference>
<sequence>MASADGDGMDERLAHIKQEECEWGAPEELVVKVENCEGKILVFKEEEEEEEFKGETDLKVEDSKDFLVSPGLHIHETGNCSKQDLCEESHSCLRHRVTNMGENSVVLKSEYEERINEGDGRESEGQPSPRNVGMILQENGSFSSSPFALQCRLQLKRDTERMQRSENVMQASLQCSSLPAAKLTETGVANINQQIFHTDQEGASRGRLKTLKNKSDCKGKSVHRKAKPYSCPEFGKKFPCNSSLQAHERIHTGEKPHCCSECGKRFSQFANLRRHAIVHSGEKPYRCSECGKQFLHNGNLQVHMRIHTGEKPHSCSECGKQFSQLSSFRRHARIHTGEKPYVCTECGKRFTCNTHLQSHVRIHTGEKPYCCCVCGKRFPVNSRLQNHLRIHTGEKPYCCSVCGRQFTESSALRLHMRIHTREKPYGCSECGKRFTDSSGLRLHTRIHTGEKPFCCSECGKRFSRNSSLHNHIRSHTALQVRN</sequence>
<feature type="non-terminal residue" evidence="8">
    <location>
        <position position="1"/>
    </location>
</feature>
<protein>
    <submittedName>
        <fullName evidence="8">ZN251 protein</fullName>
    </submittedName>
</protein>